<accession>A0A328F9T7</accession>
<feature type="transmembrane region" description="Helical" evidence="1">
    <location>
        <begin position="58"/>
        <end position="76"/>
    </location>
</feature>
<feature type="transmembrane region" description="Helical" evidence="1">
    <location>
        <begin position="118"/>
        <end position="140"/>
    </location>
</feature>
<evidence type="ECO:0000256" key="1">
    <source>
        <dbReference type="SAM" id="Phobius"/>
    </source>
</evidence>
<evidence type="ECO:0008006" key="4">
    <source>
        <dbReference type="Google" id="ProtNLM"/>
    </source>
</evidence>
<proteinExistence type="predicted"/>
<comment type="caution">
    <text evidence="2">The sequence shown here is derived from an EMBL/GenBank/DDBJ whole genome shotgun (WGS) entry which is preliminary data.</text>
</comment>
<organism evidence="2 3">
    <name type="scientific">Desulfobacter hydrogenophilus</name>
    <dbReference type="NCBI Taxonomy" id="2291"/>
    <lineage>
        <taxon>Bacteria</taxon>
        <taxon>Pseudomonadati</taxon>
        <taxon>Thermodesulfobacteriota</taxon>
        <taxon>Desulfobacteria</taxon>
        <taxon>Desulfobacterales</taxon>
        <taxon>Desulfobacteraceae</taxon>
        <taxon>Desulfobacter</taxon>
    </lineage>
</organism>
<feature type="transmembrane region" description="Helical" evidence="1">
    <location>
        <begin position="226"/>
        <end position="249"/>
    </location>
</feature>
<gene>
    <name evidence="2" type="ORF">DO021_20595</name>
</gene>
<feature type="transmembrane region" description="Helical" evidence="1">
    <location>
        <begin position="361"/>
        <end position="388"/>
    </location>
</feature>
<name>A0A328F9T7_9BACT</name>
<keyword evidence="1" id="KW-1133">Transmembrane helix</keyword>
<reference evidence="2 3" key="1">
    <citation type="submission" date="2018-06" db="EMBL/GenBank/DDBJ databases">
        <title>Complete Genome Sequence of Desulfobacter hydrogenophilus (DSM3380).</title>
        <authorList>
            <person name="Marietou A."/>
            <person name="Schreiber L."/>
            <person name="Marshall I."/>
            <person name="Jorgensen B."/>
        </authorList>
    </citation>
    <scope>NUCLEOTIDE SEQUENCE [LARGE SCALE GENOMIC DNA]</scope>
    <source>
        <strain evidence="2 3">DSM 3380</strain>
    </source>
</reference>
<feature type="transmembrane region" description="Helical" evidence="1">
    <location>
        <begin position="195"/>
        <end position="214"/>
    </location>
</feature>
<feature type="transmembrane region" description="Helical" evidence="1">
    <location>
        <begin position="88"/>
        <end position="106"/>
    </location>
</feature>
<keyword evidence="1" id="KW-0812">Transmembrane</keyword>
<sequence>MAKRVFRSDYIFFILSFLLLLERFLSFLLYQAFHFTLPSMYFYIPLSFLIVKYFGGKLIPILIGISYLSTILFYYYLHGGLMNPGETFSFYSFILGLFLINPQKMMENSSHPVTLKQLKIASIVFVLCYFFTAMWGEYYFVTNINAHKNMILGFIWPHGFGYFTALLGMILVANGAPFFALMIMFCGLLVGSRTAFLVTLLGIIYLIIYILRFVDEPSNFKKRVAFRGLLILIMSMGSFGIFFFVWVHYDDIFFLQRMVLTFSLIEFDVDFSSPAWVELTSGRSIFWSQITEYFFEKNRISGSWIWGLSPEIIRILNKNSFGLSIWMHNDWLQALYAFGFLGFIFYVVGIIRFITRLNFSFFALSFVLFTSILNGLYPYMGISILYLLAFYQAKLENKTCDE</sequence>
<evidence type="ECO:0000313" key="2">
    <source>
        <dbReference type="EMBL" id="RAM00162.1"/>
    </source>
</evidence>
<keyword evidence="1" id="KW-0472">Membrane</keyword>
<feature type="transmembrane region" description="Helical" evidence="1">
    <location>
        <begin position="334"/>
        <end position="355"/>
    </location>
</feature>
<dbReference type="EMBL" id="QLNI01000061">
    <property type="protein sequence ID" value="RAM00162.1"/>
    <property type="molecule type" value="Genomic_DNA"/>
</dbReference>
<evidence type="ECO:0000313" key="3">
    <source>
        <dbReference type="Proteomes" id="UP000248798"/>
    </source>
</evidence>
<feature type="transmembrane region" description="Helical" evidence="1">
    <location>
        <begin position="12"/>
        <end position="29"/>
    </location>
</feature>
<protein>
    <recommendedName>
        <fullName evidence="4">O-antigen ligase domain-containing protein</fullName>
    </recommendedName>
</protein>
<dbReference type="AlphaFoldDB" id="A0A328F9T7"/>
<dbReference type="Proteomes" id="UP000248798">
    <property type="component" value="Unassembled WGS sequence"/>
</dbReference>
<feature type="transmembrane region" description="Helical" evidence="1">
    <location>
        <begin position="160"/>
        <end position="183"/>
    </location>
</feature>